<reference evidence="1 2" key="1">
    <citation type="submission" date="2019-11" db="EMBL/GenBank/DDBJ databases">
        <title>Whole genome sequence of Oryza granulata.</title>
        <authorList>
            <person name="Li W."/>
        </authorList>
    </citation>
    <scope>NUCLEOTIDE SEQUENCE [LARGE SCALE GENOMIC DNA]</scope>
    <source>
        <strain evidence="2">cv. Menghai</strain>
        <tissue evidence="1">Leaf</tissue>
    </source>
</reference>
<gene>
    <name evidence="1" type="ORF">E2562_037206</name>
</gene>
<sequence length="214" mass="24122">MPPKLQQPLIQQEVINITADEPARMIDAIREALKSIGDGDISASAYDTAWVALVKKMDGGDGPQFPSSLDWIVQNQLPDTSWGDGSFFLVHDRIISTLACVVMLSLGTFTLISMAKEQGLDIPFDELVLLAIYDRRDLKLAKIPMDVLHTIPTTLFLSIEGDRKCFEYLDRIVHKFKGGVPMNYPVDIFDRLDRLGTSRHFASEIKECLDYVYR</sequence>
<protein>
    <recommendedName>
        <fullName evidence="3">Terpene synthase N-terminal domain-containing protein</fullName>
    </recommendedName>
</protein>
<dbReference type="Gene3D" id="1.50.10.160">
    <property type="match status" value="2"/>
</dbReference>
<organism evidence="1 2">
    <name type="scientific">Oryza meyeriana var. granulata</name>
    <dbReference type="NCBI Taxonomy" id="110450"/>
    <lineage>
        <taxon>Eukaryota</taxon>
        <taxon>Viridiplantae</taxon>
        <taxon>Streptophyta</taxon>
        <taxon>Embryophyta</taxon>
        <taxon>Tracheophyta</taxon>
        <taxon>Spermatophyta</taxon>
        <taxon>Magnoliopsida</taxon>
        <taxon>Liliopsida</taxon>
        <taxon>Poales</taxon>
        <taxon>Poaceae</taxon>
        <taxon>BOP clade</taxon>
        <taxon>Oryzoideae</taxon>
        <taxon>Oryzeae</taxon>
        <taxon>Oryzinae</taxon>
        <taxon>Oryza</taxon>
        <taxon>Oryza meyeriana</taxon>
    </lineage>
</organism>
<dbReference type="SUPFAM" id="SSF48239">
    <property type="entry name" value="Terpenoid cyclases/Protein prenyltransferases"/>
    <property type="match status" value="2"/>
</dbReference>
<dbReference type="GO" id="GO:0009686">
    <property type="term" value="P:gibberellin biosynthetic process"/>
    <property type="evidence" value="ECO:0007669"/>
    <property type="project" value="TreeGrafter"/>
</dbReference>
<comment type="caution">
    <text evidence="1">The sequence shown here is derived from an EMBL/GenBank/DDBJ whole genome shotgun (WGS) entry which is preliminary data.</text>
</comment>
<evidence type="ECO:0008006" key="3">
    <source>
        <dbReference type="Google" id="ProtNLM"/>
    </source>
</evidence>
<dbReference type="PANTHER" id="PTHR31739">
    <property type="entry name" value="ENT-COPALYL DIPHOSPHATE SYNTHASE, CHLOROPLASTIC"/>
    <property type="match status" value="1"/>
</dbReference>
<dbReference type="GO" id="GO:0009507">
    <property type="term" value="C:chloroplast"/>
    <property type="evidence" value="ECO:0007669"/>
    <property type="project" value="TreeGrafter"/>
</dbReference>
<dbReference type="InterPro" id="IPR008930">
    <property type="entry name" value="Terpenoid_cyclase/PrenylTrfase"/>
</dbReference>
<dbReference type="InterPro" id="IPR036965">
    <property type="entry name" value="Terpene_synth_N_sf"/>
</dbReference>
<evidence type="ECO:0000313" key="2">
    <source>
        <dbReference type="Proteomes" id="UP000479710"/>
    </source>
</evidence>
<dbReference type="GO" id="GO:0010333">
    <property type="term" value="F:terpene synthase activity"/>
    <property type="evidence" value="ECO:0007669"/>
    <property type="project" value="InterPro"/>
</dbReference>
<dbReference type="AlphaFoldDB" id="A0A6G1CAB0"/>
<proteinExistence type="predicted"/>
<name>A0A6G1CAB0_9ORYZ</name>
<evidence type="ECO:0000313" key="1">
    <source>
        <dbReference type="EMBL" id="KAF0897428.1"/>
    </source>
</evidence>
<keyword evidence="2" id="KW-1185">Reference proteome</keyword>
<dbReference type="EMBL" id="SPHZ02000010">
    <property type="protein sequence ID" value="KAF0897428.1"/>
    <property type="molecule type" value="Genomic_DNA"/>
</dbReference>
<dbReference type="Gene3D" id="1.50.10.130">
    <property type="entry name" value="Terpene synthase, N-terminal domain"/>
    <property type="match status" value="1"/>
</dbReference>
<dbReference type="GO" id="GO:0000287">
    <property type="term" value="F:magnesium ion binding"/>
    <property type="evidence" value="ECO:0007669"/>
    <property type="project" value="TreeGrafter"/>
</dbReference>
<dbReference type="OrthoDB" id="2343925at2759"/>
<dbReference type="PANTHER" id="PTHR31739:SF46">
    <property type="entry name" value="COPALYL DIPHOSPHATE SYNTHASE3"/>
    <property type="match status" value="1"/>
</dbReference>
<dbReference type="Proteomes" id="UP000479710">
    <property type="component" value="Unassembled WGS sequence"/>
</dbReference>
<dbReference type="InterPro" id="IPR050148">
    <property type="entry name" value="Terpene_synthase-like"/>
</dbReference>
<accession>A0A6G1CAB0</accession>